<feature type="non-terminal residue" evidence="1">
    <location>
        <position position="1"/>
    </location>
</feature>
<dbReference type="AlphaFoldDB" id="A0AAN8WNJ4"/>
<protein>
    <submittedName>
        <fullName evidence="1">Uncharacterized protein</fullName>
    </submittedName>
</protein>
<dbReference type="EMBL" id="JAXCGZ010021057">
    <property type="protein sequence ID" value="KAK7060644.1"/>
    <property type="molecule type" value="Genomic_DNA"/>
</dbReference>
<dbReference type="Proteomes" id="UP001381693">
    <property type="component" value="Unassembled WGS sequence"/>
</dbReference>
<organism evidence="1 2">
    <name type="scientific">Halocaridina rubra</name>
    <name type="common">Hawaiian red shrimp</name>
    <dbReference type="NCBI Taxonomy" id="373956"/>
    <lineage>
        <taxon>Eukaryota</taxon>
        <taxon>Metazoa</taxon>
        <taxon>Ecdysozoa</taxon>
        <taxon>Arthropoda</taxon>
        <taxon>Crustacea</taxon>
        <taxon>Multicrustacea</taxon>
        <taxon>Malacostraca</taxon>
        <taxon>Eumalacostraca</taxon>
        <taxon>Eucarida</taxon>
        <taxon>Decapoda</taxon>
        <taxon>Pleocyemata</taxon>
        <taxon>Caridea</taxon>
        <taxon>Atyoidea</taxon>
        <taxon>Atyidae</taxon>
        <taxon>Halocaridina</taxon>
    </lineage>
</organism>
<sequence>VSQPNHPSPMPLIAVRSVTPLARYFMTSDALCRYWQMELAEEDQHLIRTLQTL</sequence>
<comment type="caution">
    <text evidence="1">The sequence shown here is derived from an EMBL/GenBank/DDBJ whole genome shotgun (WGS) entry which is preliminary data.</text>
</comment>
<proteinExistence type="predicted"/>
<gene>
    <name evidence="1" type="ORF">SK128_022403</name>
</gene>
<accession>A0AAN8WNJ4</accession>
<keyword evidence="2" id="KW-1185">Reference proteome</keyword>
<evidence type="ECO:0000313" key="2">
    <source>
        <dbReference type="Proteomes" id="UP001381693"/>
    </source>
</evidence>
<name>A0AAN8WNJ4_HALRR</name>
<evidence type="ECO:0000313" key="1">
    <source>
        <dbReference type="EMBL" id="KAK7060644.1"/>
    </source>
</evidence>
<reference evidence="1 2" key="1">
    <citation type="submission" date="2023-11" db="EMBL/GenBank/DDBJ databases">
        <title>Halocaridina rubra genome assembly.</title>
        <authorList>
            <person name="Smith C."/>
        </authorList>
    </citation>
    <scope>NUCLEOTIDE SEQUENCE [LARGE SCALE GENOMIC DNA]</scope>
    <source>
        <strain evidence="1">EP-1</strain>
        <tissue evidence="1">Whole</tissue>
    </source>
</reference>